<dbReference type="PANTHER" id="PTHR46797:SF23">
    <property type="entry name" value="HTH-TYPE TRANSCRIPTIONAL REGULATOR SUTR"/>
    <property type="match status" value="1"/>
</dbReference>
<dbReference type="InterPro" id="IPR001387">
    <property type="entry name" value="Cro/C1-type_HTH"/>
</dbReference>
<dbReference type="PANTHER" id="PTHR46797">
    <property type="entry name" value="HTH-TYPE TRANSCRIPTIONAL REGULATOR"/>
    <property type="match status" value="1"/>
</dbReference>
<dbReference type="PROSITE" id="PS50943">
    <property type="entry name" value="HTH_CROC1"/>
    <property type="match status" value="1"/>
</dbReference>
<proteinExistence type="predicted"/>
<sequence length="204" mass="21933">MKGLQGMNVAEVFATNVRNFRKAQGLSQEKLGEAAGLHRTYIGNIEQQVVNPSLSNVERIAEALGVPVSLLLMSPANDAQAIVGRTRSREDRQAPVQDDMAKPGDSQQILDNYALATFTDEGIRLQPLTVSNPSLSLQLLATLVLQGQPDELIPQLYVKLEREMVALLMRTKTDGPAAPESPVPPALSRDGKAAQAKGPRGATD</sequence>
<dbReference type="GO" id="GO:0003700">
    <property type="term" value="F:DNA-binding transcription factor activity"/>
    <property type="evidence" value="ECO:0007669"/>
    <property type="project" value="TreeGrafter"/>
</dbReference>
<evidence type="ECO:0000256" key="3">
    <source>
        <dbReference type="ARBA" id="ARBA00023163"/>
    </source>
</evidence>
<dbReference type="GO" id="GO:0005829">
    <property type="term" value="C:cytosol"/>
    <property type="evidence" value="ECO:0007669"/>
    <property type="project" value="TreeGrafter"/>
</dbReference>
<evidence type="ECO:0000313" key="6">
    <source>
        <dbReference type="EMBL" id="NBI35027.1"/>
    </source>
</evidence>
<dbReference type="AlphaFoldDB" id="A0A7C9NMG6"/>
<dbReference type="SUPFAM" id="SSF47413">
    <property type="entry name" value="lambda repressor-like DNA-binding domains"/>
    <property type="match status" value="1"/>
</dbReference>
<reference evidence="6" key="1">
    <citation type="submission" date="2018-08" db="EMBL/GenBank/DDBJ databases">
        <title>Murine metabolic-syndrome-specific gut microbial biobank.</title>
        <authorList>
            <person name="Liu C."/>
        </authorList>
    </citation>
    <scope>NUCLEOTIDE SEQUENCE [LARGE SCALE GENOMIC DNA]</scope>
    <source>
        <strain evidence="6">Z82</strain>
    </source>
</reference>
<dbReference type="Gene3D" id="1.10.260.40">
    <property type="entry name" value="lambda repressor-like DNA-binding domains"/>
    <property type="match status" value="1"/>
</dbReference>
<evidence type="ECO:0000256" key="1">
    <source>
        <dbReference type="ARBA" id="ARBA00023015"/>
    </source>
</evidence>
<accession>A0A7C9NMG6</accession>
<organism evidence="6">
    <name type="scientific">Muribaculaceae bacterium Z82</name>
    <dbReference type="NCBI Taxonomy" id="2304548"/>
    <lineage>
        <taxon>Bacteria</taxon>
        <taxon>Pseudomonadati</taxon>
        <taxon>Bacteroidota</taxon>
        <taxon>Bacteroidia</taxon>
        <taxon>Bacteroidales</taxon>
        <taxon>Muribaculaceae</taxon>
    </lineage>
</organism>
<feature type="region of interest" description="Disordered" evidence="4">
    <location>
        <begin position="171"/>
        <end position="204"/>
    </location>
</feature>
<protein>
    <submittedName>
        <fullName evidence="6">XRE family transcriptional regulator</fullName>
    </submittedName>
</protein>
<keyword evidence="3" id="KW-0804">Transcription</keyword>
<dbReference type="SMART" id="SM00530">
    <property type="entry name" value="HTH_XRE"/>
    <property type="match status" value="1"/>
</dbReference>
<dbReference type="Pfam" id="PF01381">
    <property type="entry name" value="HTH_3"/>
    <property type="match status" value="1"/>
</dbReference>
<name>A0A7C9NMG6_9BACT</name>
<evidence type="ECO:0000256" key="4">
    <source>
        <dbReference type="SAM" id="MobiDB-lite"/>
    </source>
</evidence>
<dbReference type="InterPro" id="IPR010982">
    <property type="entry name" value="Lambda_DNA-bd_dom_sf"/>
</dbReference>
<keyword evidence="1" id="KW-0805">Transcription regulation</keyword>
<dbReference type="EMBL" id="QWKH01000065">
    <property type="protein sequence ID" value="NBI35027.1"/>
    <property type="molecule type" value="Genomic_DNA"/>
</dbReference>
<dbReference type="CDD" id="cd00093">
    <property type="entry name" value="HTH_XRE"/>
    <property type="match status" value="1"/>
</dbReference>
<evidence type="ECO:0000259" key="5">
    <source>
        <dbReference type="PROSITE" id="PS50943"/>
    </source>
</evidence>
<feature type="domain" description="HTH cro/C1-type" evidence="5">
    <location>
        <begin position="17"/>
        <end position="71"/>
    </location>
</feature>
<dbReference type="InterPro" id="IPR050807">
    <property type="entry name" value="TransReg_Diox_bact_type"/>
</dbReference>
<comment type="caution">
    <text evidence="6">The sequence shown here is derived from an EMBL/GenBank/DDBJ whole genome shotgun (WGS) entry which is preliminary data.</text>
</comment>
<gene>
    <name evidence="6" type="ORF">D1639_08315</name>
</gene>
<keyword evidence="2" id="KW-0238">DNA-binding</keyword>
<feature type="region of interest" description="Disordered" evidence="4">
    <location>
        <begin position="85"/>
        <end position="106"/>
    </location>
</feature>
<evidence type="ECO:0000256" key="2">
    <source>
        <dbReference type="ARBA" id="ARBA00023125"/>
    </source>
</evidence>
<dbReference type="GO" id="GO:0003677">
    <property type="term" value="F:DNA binding"/>
    <property type="evidence" value="ECO:0007669"/>
    <property type="project" value="UniProtKB-KW"/>
</dbReference>